<dbReference type="GO" id="GO:0004842">
    <property type="term" value="F:ubiquitin-protein transferase activity"/>
    <property type="evidence" value="ECO:0007669"/>
    <property type="project" value="InterPro"/>
</dbReference>
<dbReference type="OMA" id="PQTEMPW"/>
<evidence type="ECO:0000256" key="6">
    <source>
        <dbReference type="ARBA" id="ARBA00022833"/>
    </source>
</evidence>
<evidence type="ECO:0000259" key="7">
    <source>
        <dbReference type="PROSITE" id="PS51873"/>
    </source>
</evidence>
<reference evidence="9" key="1">
    <citation type="submission" date="2007-12" db="EMBL/GenBank/DDBJ databases">
        <title>Annotation of Entamoeba dispar SAW760.</title>
        <authorList>
            <person name="Lorenzi H."/>
            <person name="Inman J."/>
            <person name="Schobel S."/>
            <person name="Amedeo P."/>
            <person name="Caler E."/>
        </authorList>
    </citation>
    <scope>NUCLEOTIDE SEQUENCE [LARGE SCALE GENOMIC DNA]</scope>
    <source>
        <strain evidence="9">ATCC PRA-260 / SAW760</strain>
    </source>
</reference>
<keyword evidence="5" id="KW-0833">Ubl conjugation pathway</keyword>
<dbReference type="KEGG" id="edi:EDI_324980"/>
<keyword evidence="4" id="KW-0863">Zinc-finger</keyword>
<dbReference type="InterPro" id="IPR044066">
    <property type="entry name" value="TRIAD_supradom"/>
</dbReference>
<dbReference type="RefSeq" id="XP_001735713.1">
    <property type="nucleotide sequence ID" value="XM_001735661.1"/>
</dbReference>
<dbReference type="InterPro" id="IPR013083">
    <property type="entry name" value="Znf_RING/FYVE/PHD"/>
</dbReference>
<sequence length="226" mass="27151">MIIIEYYEEQEEILCECVENGRKEQEKNNKEIFCCNICYEEYTCKETFINTYGHRFCINCWRENIIQQIQNDWHQVYCMEQGCLCTVKIEDIMTHCLIRDINMFNMYSERLTFKTFEDNICECPKCQCEMISFDKEYKTTCPNVCICFVENVENNGMKEKFVMNGQHTNNRNKKIWNGLIVIQKNVQNGGCNHMTRKCGYKFCWLCCVKYTPEQWMDNTTGRKQFT</sequence>
<dbReference type="AlphaFoldDB" id="B0EBL9"/>
<evidence type="ECO:0000313" key="8">
    <source>
        <dbReference type="EMBL" id="EDR28031.1"/>
    </source>
</evidence>
<evidence type="ECO:0000313" key="9">
    <source>
        <dbReference type="Proteomes" id="UP000008076"/>
    </source>
</evidence>
<name>B0EBL9_ENTDS</name>
<feature type="domain" description="RING-type" evidence="7">
    <location>
        <begin position="31"/>
        <end position="226"/>
    </location>
</feature>
<evidence type="ECO:0000256" key="4">
    <source>
        <dbReference type="ARBA" id="ARBA00022771"/>
    </source>
</evidence>
<dbReference type="OrthoDB" id="19989at2759"/>
<dbReference type="VEuPathDB" id="AmoebaDB:EDI_324980"/>
<gene>
    <name evidence="8" type="ORF">EDI_324980</name>
</gene>
<protein>
    <recommendedName>
        <fullName evidence="7">RING-type domain-containing protein</fullName>
    </recommendedName>
</protein>
<dbReference type="SUPFAM" id="SSF57850">
    <property type="entry name" value="RING/U-box"/>
    <property type="match status" value="2"/>
</dbReference>
<dbReference type="Proteomes" id="UP000008076">
    <property type="component" value="Unassembled WGS sequence"/>
</dbReference>
<dbReference type="GeneID" id="5880675"/>
<dbReference type="EMBL" id="DS548606">
    <property type="protein sequence ID" value="EDR28031.1"/>
    <property type="molecule type" value="Genomic_DNA"/>
</dbReference>
<organism evidence="9">
    <name type="scientific">Entamoeba dispar (strain ATCC PRA-260 / SAW760)</name>
    <dbReference type="NCBI Taxonomy" id="370354"/>
    <lineage>
        <taxon>Eukaryota</taxon>
        <taxon>Amoebozoa</taxon>
        <taxon>Evosea</taxon>
        <taxon>Archamoebae</taxon>
        <taxon>Mastigamoebida</taxon>
        <taxon>Entamoebidae</taxon>
        <taxon>Entamoeba</taxon>
    </lineage>
</organism>
<evidence type="ECO:0000256" key="2">
    <source>
        <dbReference type="ARBA" id="ARBA00022723"/>
    </source>
</evidence>
<keyword evidence="1" id="KW-0808">Transferase</keyword>
<dbReference type="Gene3D" id="3.30.40.10">
    <property type="entry name" value="Zinc/RING finger domain, C3HC4 (zinc finger)"/>
    <property type="match status" value="1"/>
</dbReference>
<dbReference type="GO" id="GO:0008270">
    <property type="term" value="F:zinc ion binding"/>
    <property type="evidence" value="ECO:0007669"/>
    <property type="project" value="UniProtKB-KW"/>
</dbReference>
<keyword evidence="3" id="KW-0677">Repeat</keyword>
<dbReference type="PROSITE" id="PS51873">
    <property type="entry name" value="TRIAD"/>
    <property type="match status" value="1"/>
</dbReference>
<proteinExistence type="predicted"/>
<keyword evidence="6" id="KW-0862">Zinc</keyword>
<keyword evidence="2" id="KW-0479">Metal-binding</keyword>
<evidence type="ECO:0000256" key="1">
    <source>
        <dbReference type="ARBA" id="ARBA00022679"/>
    </source>
</evidence>
<keyword evidence="9" id="KW-1185">Reference proteome</keyword>
<dbReference type="eggNOG" id="KOG1815">
    <property type="taxonomic scope" value="Eukaryota"/>
</dbReference>
<evidence type="ECO:0000256" key="3">
    <source>
        <dbReference type="ARBA" id="ARBA00022737"/>
    </source>
</evidence>
<dbReference type="InterPro" id="IPR031127">
    <property type="entry name" value="E3_UB_ligase_RBR"/>
</dbReference>
<accession>B0EBL9</accession>
<evidence type="ECO:0000256" key="5">
    <source>
        <dbReference type="ARBA" id="ARBA00022786"/>
    </source>
</evidence>
<dbReference type="GO" id="GO:0016567">
    <property type="term" value="P:protein ubiquitination"/>
    <property type="evidence" value="ECO:0007669"/>
    <property type="project" value="InterPro"/>
</dbReference>
<dbReference type="PANTHER" id="PTHR11685">
    <property type="entry name" value="RBR FAMILY RING FINGER AND IBR DOMAIN-CONTAINING"/>
    <property type="match status" value="1"/>
</dbReference>